<evidence type="ECO:0000256" key="1">
    <source>
        <dbReference type="ARBA" id="ARBA00004141"/>
    </source>
</evidence>
<comment type="catalytic activity">
    <reaction evidence="9">
        <text>1-hexadecanoyl-2-(4Z,7Z,10Z,13Z,16Z,19Z-docosahexaenoyl)-sn-glycerol + CDP-choline = 1-hexadecanoyl-2-(4Z,7Z,10Z,13Z,16Z,19Z-docosahexaenoyl)-sn-glycero-3-phosphocholine + CMP + H(+)</text>
        <dbReference type="Rhea" id="RHEA:54332"/>
        <dbReference type="ChEBI" id="CHEBI:15378"/>
        <dbReference type="ChEBI" id="CHEBI:58779"/>
        <dbReference type="ChEBI" id="CHEBI:60377"/>
        <dbReference type="ChEBI" id="CHEBI:74963"/>
        <dbReference type="ChEBI" id="CHEBI:82949"/>
    </reaction>
    <physiologicalReaction direction="left-to-right" evidence="9">
        <dbReference type="Rhea" id="RHEA:54333"/>
    </physiologicalReaction>
</comment>
<dbReference type="InterPro" id="IPR014472">
    <property type="entry name" value="CHOPT"/>
</dbReference>
<dbReference type="GO" id="GO:0006646">
    <property type="term" value="P:phosphatidylethanolamine biosynthetic process"/>
    <property type="evidence" value="ECO:0007669"/>
    <property type="project" value="TreeGrafter"/>
</dbReference>
<keyword evidence="5 17" id="KW-1133">Transmembrane helix</keyword>
<dbReference type="OrthoDB" id="196717at2759"/>
<evidence type="ECO:0000256" key="11">
    <source>
        <dbReference type="ARBA" id="ARBA00036890"/>
    </source>
</evidence>
<protein>
    <recommendedName>
        <fullName evidence="13">diacylglycerol cholinephosphotransferase</fullName>
        <ecNumber evidence="13">2.7.8.2</ecNumber>
    </recommendedName>
</protein>
<dbReference type="Gene3D" id="1.20.120.1760">
    <property type="match status" value="1"/>
</dbReference>
<evidence type="ECO:0000256" key="6">
    <source>
        <dbReference type="ARBA" id="ARBA00023136"/>
    </source>
</evidence>
<comment type="subcellular location">
    <subcellularLocation>
        <location evidence="1">Membrane</location>
        <topology evidence="1">Multi-pass membrane protein</topology>
    </subcellularLocation>
</comment>
<keyword evidence="7" id="KW-0594">Phospholipid biosynthesis</keyword>
<evidence type="ECO:0000256" key="17">
    <source>
        <dbReference type="SAM" id="Phobius"/>
    </source>
</evidence>
<keyword evidence="8" id="KW-1208">Phospholipid metabolism</keyword>
<name>A0A1D1UQ31_RAMVA</name>
<evidence type="ECO:0000256" key="14">
    <source>
        <dbReference type="ARBA" id="ARBA00048570"/>
    </source>
</evidence>
<sequence length="426" mass="47153">MSGFQKLLGPSQLTKLKEHKYSCVNYSLLDPYMNPFWIWLVDRCPQFIHPNSLTVSGLAVNAVTTLLLVWYSPDALTPAPVWTYLVCALGIFIYQTLDAMDGKHARKTGTSSQLGELFDHGCDSISTLLVTVGVCIAIQMGAVPFWLCYYVFAALGIFYLAHWQTFVTGSLQFGRFEVTEIQFLCIGLHLISTIFGSDVWNIGIPLAGITLRGVTVWIMVLGTIINMLTKLAVILGGGPGRNGSAVGNMSILSPAWPLAFWLYSAYYVHQNSQTVADHPLLFLFAWGIIMAKLTNRLVIAHVTQSEMTFLDTAFIIPLIMMGRIYWNTLGWISDHFLLWACVIHATFDLGLYLTRMCVEIRDFLGIRVFSMVPVPTGSRPNAPPSGQHPPLRRSIPSRINVKDGSGRVPLSPQSSRNTGGSSTLSR</sequence>
<dbReference type="PIRSF" id="PIRSF015665">
    <property type="entry name" value="CHOPT"/>
    <property type="match status" value="1"/>
</dbReference>
<evidence type="ECO:0000256" key="9">
    <source>
        <dbReference type="ARBA" id="ARBA00036100"/>
    </source>
</evidence>
<feature type="transmembrane region" description="Helical" evidence="17">
    <location>
        <begin position="79"/>
        <end position="97"/>
    </location>
</feature>
<evidence type="ECO:0000313" key="19">
    <source>
        <dbReference type="Proteomes" id="UP000186922"/>
    </source>
</evidence>
<dbReference type="InterPro" id="IPR000462">
    <property type="entry name" value="CDP-OH_P_trans"/>
</dbReference>
<comment type="catalytic activity">
    <reaction evidence="11">
        <text>1-hexadecanoyl-2-(9Z-octadecenoyl)-sn-glycerol + CDP-choline = 1-hexadecanoyl-2-(9Z-octadecenoyl)-sn-glycero-3-phosphocholine + CMP + H(+)</text>
        <dbReference type="Rhea" id="RHEA:54244"/>
        <dbReference type="ChEBI" id="CHEBI:15378"/>
        <dbReference type="ChEBI" id="CHEBI:58779"/>
        <dbReference type="ChEBI" id="CHEBI:60377"/>
        <dbReference type="ChEBI" id="CHEBI:73001"/>
        <dbReference type="ChEBI" id="CHEBI:75466"/>
    </reaction>
    <physiologicalReaction direction="left-to-right" evidence="11">
        <dbReference type="Rhea" id="RHEA:54245"/>
    </physiologicalReaction>
</comment>
<evidence type="ECO:0000256" key="13">
    <source>
        <dbReference type="ARBA" id="ARBA00038987"/>
    </source>
</evidence>
<evidence type="ECO:0000256" key="8">
    <source>
        <dbReference type="ARBA" id="ARBA00023264"/>
    </source>
</evidence>
<dbReference type="FunFam" id="1.20.120.1760:FF:000002">
    <property type="entry name" value="Choline/ethanolamine phosphotransferase 1"/>
    <property type="match status" value="1"/>
</dbReference>
<dbReference type="EMBL" id="BDGG01000001">
    <property type="protein sequence ID" value="GAU88258.1"/>
    <property type="molecule type" value="Genomic_DNA"/>
</dbReference>
<keyword evidence="19" id="KW-1185">Reference proteome</keyword>
<feature type="transmembrane region" description="Helical" evidence="17">
    <location>
        <begin position="214"/>
        <end position="233"/>
    </location>
</feature>
<evidence type="ECO:0000256" key="12">
    <source>
        <dbReference type="ARBA" id="ARBA00037890"/>
    </source>
</evidence>
<evidence type="ECO:0000256" key="3">
    <source>
        <dbReference type="ARBA" id="ARBA00022679"/>
    </source>
</evidence>
<keyword evidence="6 17" id="KW-0472">Membrane</keyword>
<gene>
    <name evidence="18" type="primary">RvY_00996-1</name>
    <name evidence="18" type="synonym">RvY_00996.1</name>
    <name evidence="18" type="ORF">RvY_00996</name>
</gene>
<dbReference type="InterPro" id="IPR048254">
    <property type="entry name" value="CDP_ALCOHOL_P_TRANSF_CS"/>
</dbReference>
<organism evidence="18 19">
    <name type="scientific">Ramazzottius varieornatus</name>
    <name type="common">Water bear</name>
    <name type="synonym">Tardigrade</name>
    <dbReference type="NCBI Taxonomy" id="947166"/>
    <lineage>
        <taxon>Eukaryota</taxon>
        <taxon>Metazoa</taxon>
        <taxon>Ecdysozoa</taxon>
        <taxon>Tardigrada</taxon>
        <taxon>Eutardigrada</taxon>
        <taxon>Parachela</taxon>
        <taxon>Hypsibioidea</taxon>
        <taxon>Ramazzottiidae</taxon>
        <taxon>Ramazzottius</taxon>
    </lineage>
</organism>
<evidence type="ECO:0000313" key="18">
    <source>
        <dbReference type="EMBL" id="GAU88258.1"/>
    </source>
</evidence>
<dbReference type="PROSITE" id="PS00379">
    <property type="entry name" value="CDP_ALCOHOL_P_TRANSF"/>
    <property type="match status" value="1"/>
</dbReference>
<feature type="region of interest" description="Disordered" evidence="16">
    <location>
        <begin position="377"/>
        <end position="426"/>
    </location>
</feature>
<dbReference type="Proteomes" id="UP000186922">
    <property type="component" value="Unassembled WGS sequence"/>
</dbReference>
<keyword evidence="7" id="KW-0443">Lipid metabolism</keyword>
<dbReference type="InterPro" id="IPR043130">
    <property type="entry name" value="CDP-OH_PTrfase_TM_dom"/>
</dbReference>
<reference evidence="18 19" key="1">
    <citation type="journal article" date="2016" name="Nat. Commun.">
        <title>Extremotolerant tardigrade genome and improved radiotolerance of human cultured cells by tardigrade-unique protein.</title>
        <authorList>
            <person name="Hashimoto T."/>
            <person name="Horikawa D.D."/>
            <person name="Saito Y."/>
            <person name="Kuwahara H."/>
            <person name="Kozuka-Hata H."/>
            <person name="Shin-I T."/>
            <person name="Minakuchi Y."/>
            <person name="Ohishi K."/>
            <person name="Motoyama A."/>
            <person name="Aizu T."/>
            <person name="Enomoto A."/>
            <person name="Kondo K."/>
            <person name="Tanaka S."/>
            <person name="Hara Y."/>
            <person name="Koshikawa S."/>
            <person name="Sagara H."/>
            <person name="Miura T."/>
            <person name="Yokobori S."/>
            <person name="Miyagawa K."/>
            <person name="Suzuki Y."/>
            <person name="Kubo T."/>
            <person name="Oyama M."/>
            <person name="Kohara Y."/>
            <person name="Fujiyama A."/>
            <person name="Arakawa K."/>
            <person name="Katayama T."/>
            <person name="Toyoda A."/>
            <person name="Kunieda T."/>
        </authorList>
    </citation>
    <scope>NUCLEOTIDE SEQUENCE [LARGE SCALE GENOMIC DNA]</scope>
    <source>
        <strain evidence="18 19">YOKOZUNA-1</strain>
    </source>
</reference>
<dbReference type="PANTHER" id="PTHR10414">
    <property type="entry name" value="ETHANOLAMINEPHOSPHOTRANSFERASE"/>
    <property type="match status" value="1"/>
</dbReference>
<dbReference type="GO" id="GO:0005789">
    <property type="term" value="C:endoplasmic reticulum membrane"/>
    <property type="evidence" value="ECO:0007669"/>
    <property type="project" value="TreeGrafter"/>
</dbReference>
<feature type="transmembrane region" description="Helical" evidence="17">
    <location>
        <begin position="149"/>
        <end position="171"/>
    </location>
</feature>
<comment type="catalytic activity">
    <reaction evidence="10">
        <text>1,2-dioctanoyl-sn-glycerol + CDP-choline = 1,2-dioctanoyl-sn-glycero-3-phosphocholine + CMP + H(+)</text>
        <dbReference type="Rhea" id="RHEA:54232"/>
        <dbReference type="ChEBI" id="CHEBI:15378"/>
        <dbReference type="ChEBI" id="CHEBI:58779"/>
        <dbReference type="ChEBI" id="CHEBI:60377"/>
        <dbReference type="ChEBI" id="CHEBI:76979"/>
        <dbReference type="ChEBI" id="CHEBI:78228"/>
    </reaction>
    <physiologicalReaction direction="left-to-right" evidence="10">
        <dbReference type="Rhea" id="RHEA:54233"/>
    </physiologicalReaction>
</comment>
<accession>A0A1D1UQ31</accession>
<comment type="catalytic activity">
    <reaction evidence="14">
        <text>CDP-choline + a 1,2-diacyl-sn-glycerol = a 1,2-diacyl-sn-glycero-3-phosphocholine + CMP + H(+)</text>
        <dbReference type="Rhea" id="RHEA:32939"/>
        <dbReference type="ChEBI" id="CHEBI:15378"/>
        <dbReference type="ChEBI" id="CHEBI:17815"/>
        <dbReference type="ChEBI" id="CHEBI:57643"/>
        <dbReference type="ChEBI" id="CHEBI:58779"/>
        <dbReference type="ChEBI" id="CHEBI:60377"/>
        <dbReference type="EC" id="2.7.8.2"/>
    </reaction>
    <physiologicalReaction direction="left-to-right" evidence="14">
        <dbReference type="Rhea" id="RHEA:32940"/>
    </physiologicalReaction>
</comment>
<comment type="pathway">
    <text evidence="12">Phospholipid metabolism; phosphatidylcholine biosynthesis; phosphatidylcholine from phosphocholine: step 2/2.</text>
</comment>
<evidence type="ECO:0000256" key="5">
    <source>
        <dbReference type="ARBA" id="ARBA00022989"/>
    </source>
</evidence>
<comment type="caution">
    <text evidence="18">The sequence shown here is derived from an EMBL/GenBank/DDBJ whole genome shotgun (WGS) entry which is preliminary data.</text>
</comment>
<evidence type="ECO:0000256" key="15">
    <source>
        <dbReference type="RuleBase" id="RU003750"/>
    </source>
</evidence>
<dbReference type="GO" id="GO:0005794">
    <property type="term" value="C:Golgi apparatus"/>
    <property type="evidence" value="ECO:0007669"/>
    <property type="project" value="TreeGrafter"/>
</dbReference>
<evidence type="ECO:0000256" key="16">
    <source>
        <dbReference type="SAM" id="MobiDB-lite"/>
    </source>
</evidence>
<feature type="transmembrane region" description="Helical" evidence="17">
    <location>
        <begin position="332"/>
        <end position="353"/>
    </location>
</feature>
<feature type="compositionally biased region" description="Polar residues" evidence="16">
    <location>
        <begin position="411"/>
        <end position="426"/>
    </location>
</feature>
<keyword evidence="7" id="KW-0444">Lipid biosynthesis</keyword>
<feature type="transmembrane region" description="Helical" evidence="17">
    <location>
        <begin position="278"/>
        <end position="295"/>
    </location>
</feature>
<feature type="transmembrane region" description="Helical" evidence="17">
    <location>
        <begin position="183"/>
        <end position="202"/>
    </location>
</feature>
<proteinExistence type="inferred from homology"/>
<dbReference type="GO" id="GO:0004142">
    <property type="term" value="F:diacylglycerol cholinephosphotransferase activity"/>
    <property type="evidence" value="ECO:0007669"/>
    <property type="project" value="UniProtKB-EC"/>
</dbReference>
<evidence type="ECO:0000256" key="2">
    <source>
        <dbReference type="ARBA" id="ARBA00010441"/>
    </source>
</evidence>
<dbReference type="STRING" id="947166.A0A1D1UQ31"/>
<dbReference type="AlphaFoldDB" id="A0A1D1UQ31"/>
<evidence type="ECO:0000256" key="4">
    <source>
        <dbReference type="ARBA" id="ARBA00022692"/>
    </source>
</evidence>
<evidence type="ECO:0000256" key="7">
    <source>
        <dbReference type="ARBA" id="ARBA00023209"/>
    </source>
</evidence>
<comment type="similarity">
    <text evidence="2 15">Belongs to the CDP-alcohol phosphatidyltransferase class-I family.</text>
</comment>
<keyword evidence="3 15" id="KW-0808">Transferase</keyword>
<dbReference type="PANTHER" id="PTHR10414:SF37">
    <property type="entry name" value="BB IN A BOXCAR, ISOFORM C"/>
    <property type="match status" value="1"/>
</dbReference>
<feature type="transmembrane region" description="Helical" evidence="17">
    <location>
        <begin position="245"/>
        <end position="266"/>
    </location>
</feature>
<evidence type="ECO:0000256" key="10">
    <source>
        <dbReference type="ARBA" id="ARBA00036651"/>
    </source>
</evidence>
<keyword evidence="4 17" id="KW-0812">Transmembrane</keyword>
<dbReference type="GO" id="GO:0004307">
    <property type="term" value="F:ethanolaminephosphotransferase activity"/>
    <property type="evidence" value="ECO:0007669"/>
    <property type="project" value="TreeGrafter"/>
</dbReference>
<dbReference type="EC" id="2.7.8.2" evidence="13"/>
<dbReference type="Pfam" id="PF01066">
    <property type="entry name" value="CDP-OH_P_transf"/>
    <property type="match status" value="1"/>
</dbReference>